<dbReference type="RefSeq" id="WP_129795005.1">
    <property type="nucleotide sequence ID" value="NZ_JBKUCA010000001.1"/>
</dbReference>
<dbReference type="Proteomes" id="UP000292665">
    <property type="component" value="Unassembled WGS sequence"/>
</dbReference>
<reference evidence="1 2" key="1">
    <citation type="journal article" date="2019" name="Science, e1252229">
        <title>Invertible promoters mediate bacterial phase variation, antibiotic resistance, and host adaptation in the gut.</title>
        <authorList>
            <person name="Jiang X."/>
            <person name="Hall A.B."/>
            <person name="Arthur T.D."/>
            <person name="Plichta D.R."/>
            <person name="Covington C.T."/>
            <person name="Poyet M."/>
            <person name="Crothers J."/>
            <person name="Moses P.L."/>
            <person name="Tolonen A.C."/>
            <person name="Vlamakis H."/>
            <person name="Alm E.J."/>
            <person name="Xavier R.J."/>
        </authorList>
    </citation>
    <scope>NUCLEOTIDE SEQUENCE [LARGE SCALE GENOMIC DNA]</scope>
    <source>
        <strain evidence="2">aa_0143</strain>
    </source>
</reference>
<dbReference type="EMBL" id="RCYR01000029">
    <property type="protein sequence ID" value="RYS77858.1"/>
    <property type="molecule type" value="Genomic_DNA"/>
</dbReference>
<gene>
    <name evidence="1" type="ORF">EAI93_11825</name>
</gene>
<dbReference type="AlphaFoldDB" id="A0A4Q5C4N8"/>
<organism evidence="1 2">
    <name type="scientific">[Ruminococcus] torques</name>
    <dbReference type="NCBI Taxonomy" id="33039"/>
    <lineage>
        <taxon>Bacteria</taxon>
        <taxon>Bacillati</taxon>
        <taxon>Bacillota</taxon>
        <taxon>Clostridia</taxon>
        <taxon>Lachnospirales</taxon>
        <taxon>Lachnospiraceae</taxon>
        <taxon>Mediterraneibacter</taxon>
    </lineage>
</organism>
<sequence>MQVFREPKNFETEKWNYLSIGYHKGKAIVKNELGELFFMECEEEVAPIGTVVTADLLTTIEKLPETEYQEIKKIYEYHAD</sequence>
<name>A0A4Q5C4N8_9FIRM</name>
<comment type="caution">
    <text evidence="1">The sequence shown here is derived from an EMBL/GenBank/DDBJ whole genome shotgun (WGS) entry which is preliminary data.</text>
</comment>
<evidence type="ECO:0000313" key="2">
    <source>
        <dbReference type="Proteomes" id="UP000292665"/>
    </source>
</evidence>
<accession>A0A4Q5C4N8</accession>
<proteinExistence type="predicted"/>
<evidence type="ECO:0000313" key="1">
    <source>
        <dbReference type="EMBL" id="RYS77858.1"/>
    </source>
</evidence>
<protein>
    <submittedName>
        <fullName evidence="1">Uncharacterized protein</fullName>
    </submittedName>
</protein>